<dbReference type="InterPro" id="IPR006702">
    <property type="entry name" value="CASP_dom"/>
</dbReference>
<dbReference type="PANTHER" id="PTHR33573">
    <property type="entry name" value="CASP-LIKE PROTEIN 4A4"/>
    <property type="match status" value="1"/>
</dbReference>
<organism evidence="10 11">
    <name type="scientific">Dillenia turbinata</name>
    <dbReference type="NCBI Taxonomy" id="194707"/>
    <lineage>
        <taxon>Eukaryota</taxon>
        <taxon>Viridiplantae</taxon>
        <taxon>Streptophyta</taxon>
        <taxon>Embryophyta</taxon>
        <taxon>Tracheophyta</taxon>
        <taxon>Spermatophyta</taxon>
        <taxon>Magnoliopsida</taxon>
        <taxon>eudicotyledons</taxon>
        <taxon>Gunneridae</taxon>
        <taxon>Pentapetalae</taxon>
        <taxon>Dilleniales</taxon>
        <taxon>Dilleniaceae</taxon>
        <taxon>Dillenia</taxon>
    </lineage>
</organism>
<feature type="transmembrane region" description="Helical" evidence="8">
    <location>
        <begin position="141"/>
        <end position="171"/>
    </location>
</feature>
<dbReference type="Pfam" id="PF04535">
    <property type="entry name" value="CASP_dom"/>
    <property type="match status" value="1"/>
</dbReference>
<gene>
    <name evidence="10" type="ORF">RJ641_027808</name>
</gene>
<protein>
    <recommendedName>
        <fullName evidence="8">CASP-like protein</fullName>
    </recommendedName>
</protein>
<dbReference type="EMBL" id="JBAMMX010000004">
    <property type="protein sequence ID" value="KAK6942431.1"/>
    <property type="molecule type" value="Genomic_DNA"/>
</dbReference>
<dbReference type="GO" id="GO:0005886">
    <property type="term" value="C:plasma membrane"/>
    <property type="evidence" value="ECO:0007669"/>
    <property type="project" value="UniProtKB-SubCell"/>
</dbReference>
<name>A0AAN8W6S3_9MAGN</name>
<keyword evidence="7 8" id="KW-0472">Membrane</keyword>
<dbReference type="AlphaFoldDB" id="A0AAN8W6S3"/>
<evidence type="ECO:0000256" key="1">
    <source>
        <dbReference type="ARBA" id="ARBA00004651"/>
    </source>
</evidence>
<dbReference type="InterPro" id="IPR006459">
    <property type="entry name" value="CASP/CASPL"/>
</dbReference>
<keyword evidence="6 8" id="KW-1133">Transmembrane helix</keyword>
<evidence type="ECO:0000256" key="3">
    <source>
        <dbReference type="ARBA" id="ARBA00011489"/>
    </source>
</evidence>
<keyword evidence="11" id="KW-1185">Reference proteome</keyword>
<evidence type="ECO:0000256" key="4">
    <source>
        <dbReference type="ARBA" id="ARBA00022475"/>
    </source>
</evidence>
<evidence type="ECO:0000256" key="8">
    <source>
        <dbReference type="RuleBase" id="RU361233"/>
    </source>
</evidence>
<comment type="subunit">
    <text evidence="3 8">Homodimer and heterodimers.</text>
</comment>
<comment type="similarity">
    <text evidence="2 8">Belongs to the Casparian strip membrane proteins (CASP) family.</text>
</comment>
<evidence type="ECO:0000256" key="6">
    <source>
        <dbReference type="ARBA" id="ARBA00022989"/>
    </source>
</evidence>
<evidence type="ECO:0000256" key="5">
    <source>
        <dbReference type="ARBA" id="ARBA00022692"/>
    </source>
</evidence>
<evidence type="ECO:0000256" key="2">
    <source>
        <dbReference type="ARBA" id="ARBA00007651"/>
    </source>
</evidence>
<keyword evidence="5 8" id="KW-0812">Transmembrane</keyword>
<feature type="domain" description="Casparian strip membrane protein" evidence="9">
    <location>
        <begin position="8"/>
        <end position="158"/>
    </location>
</feature>
<feature type="transmembrane region" description="Helical" evidence="8">
    <location>
        <begin position="52"/>
        <end position="71"/>
    </location>
</feature>
<sequence>MRKMESGLLKIEALLRAFALGILLLGAILVALDSETEPIIYTIKKKATFKDIDALIALVYVDAAAAGYNLLQLSRCIVYPQIKSKSTESYLKLAWTNFLLDQVITYAQFATNSAALEASMLAITGTRSLQWMKVCNRFTRFCVQIGSALLCGYVASLLMILVSLISAFNLFRFYSPKQFLLLKGR</sequence>
<dbReference type="Proteomes" id="UP001370490">
    <property type="component" value="Unassembled WGS sequence"/>
</dbReference>
<comment type="caution">
    <text evidence="8">Lacks conserved residue(s) required for the propagation of feature annotation.</text>
</comment>
<evidence type="ECO:0000313" key="10">
    <source>
        <dbReference type="EMBL" id="KAK6942431.1"/>
    </source>
</evidence>
<reference evidence="10 11" key="1">
    <citation type="submission" date="2023-12" db="EMBL/GenBank/DDBJ databases">
        <title>A high-quality genome assembly for Dillenia turbinata (Dilleniales).</title>
        <authorList>
            <person name="Chanderbali A."/>
        </authorList>
    </citation>
    <scope>NUCLEOTIDE SEQUENCE [LARGE SCALE GENOMIC DNA]</scope>
    <source>
        <strain evidence="10">LSX21</strain>
        <tissue evidence="10">Leaf</tissue>
    </source>
</reference>
<evidence type="ECO:0000313" key="11">
    <source>
        <dbReference type="Proteomes" id="UP001370490"/>
    </source>
</evidence>
<dbReference type="NCBIfam" id="TIGR01569">
    <property type="entry name" value="A_tha_TIGR01569"/>
    <property type="match status" value="1"/>
</dbReference>
<dbReference type="PANTHER" id="PTHR33573:SF30">
    <property type="entry name" value="CASP-LIKE PROTEIN 2C1-RELATED"/>
    <property type="match status" value="1"/>
</dbReference>
<comment type="caution">
    <text evidence="10">The sequence shown here is derived from an EMBL/GenBank/DDBJ whole genome shotgun (WGS) entry which is preliminary data.</text>
</comment>
<proteinExistence type="inferred from homology"/>
<feature type="transmembrane region" description="Helical" evidence="8">
    <location>
        <begin position="12"/>
        <end position="32"/>
    </location>
</feature>
<evidence type="ECO:0000259" key="9">
    <source>
        <dbReference type="Pfam" id="PF04535"/>
    </source>
</evidence>
<accession>A0AAN8W6S3</accession>
<evidence type="ECO:0000256" key="7">
    <source>
        <dbReference type="ARBA" id="ARBA00023136"/>
    </source>
</evidence>
<keyword evidence="4 8" id="KW-1003">Cell membrane</keyword>
<comment type="subcellular location">
    <subcellularLocation>
        <location evidence="1 8">Cell membrane</location>
        <topology evidence="1 8">Multi-pass membrane protein</topology>
    </subcellularLocation>
</comment>